<reference evidence="6 7" key="1">
    <citation type="submission" date="2015-07" db="EMBL/GenBank/DDBJ databases">
        <title>Genome sequencing of Kibdelosporangium phytohabitans.</title>
        <authorList>
            <person name="Qin S."/>
            <person name="Xing K."/>
        </authorList>
    </citation>
    <scope>NUCLEOTIDE SEQUENCE [LARGE SCALE GENOMIC DNA]</scope>
    <source>
        <strain evidence="6 7">KLBMP1111</strain>
    </source>
</reference>
<dbReference type="Proteomes" id="UP000063699">
    <property type="component" value="Chromosome"/>
</dbReference>
<keyword evidence="3 5" id="KW-0067">ATP-binding</keyword>
<dbReference type="STRING" id="860235.AOZ06_38775"/>
<dbReference type="InterPro" id="IPR011793">
    <property type="entry name" value="YbdK"/>
</dbReference>
<dbReference type="GO" id="GO:0005524">
    <property type="term" value="F:ATP binding"/>
    <property type="evidence" value="ECO:0007669"/>
    <property type="project" value="UniProtKB-KW"/>
</dbReference>
<comment type="function">
    <text evidence="5">ATP-dependent carboxylate-amine ligase which exhibits weak glutamate--cysteine ligase activity.</text>
</comment>
<dbReference type="GO" id="GO:0004357">
    <property type="term" value="F:glutamate-cysteine ligase activity"/>
    <property type="evidence" value="ECO:0007669"/>
    <property type="project" value="UniProtKB-EC"/>
</dbReference>
<keyword evidence="2 5" id="KW-0547">Nucleotide-binding</keyword>
<name>A0A0N9IIQ6_9PSEU</name>
<dbReference type="InterPro" id="IPR050141">
    <property type="entry name" value="GCL_type2/YbdK_subfam"/>
</dbReference>
<dbReference type="PANTHER" id="PTHR36510:SF1">
    <property type="entry name" value="GLUTAMATE--CYSTEINE LIGASE 2-RELATED"/>
    <property type="match status" value="1"/>
</dbReference>
<dbReference type="SUPFAM" id="SSF55931">
    <property type="entry name" value="Glutamine synthetase/guanido kinase"/>
    <property type="match status" value="1"/>
</dbReference>
<evidence type="ECO:0000313" key="6">
    <source>
        <dbReference type="EMBL" id="ALG15390.1"/>
    </source>
</evidence>
<dbReference type="EC" id="6.3.2.2" evidence="5"/>
<dbReference type="Gene3D" id="3.30.590.20">
    <property type="match status" value="1"/>
</dbReference>
<dbReference type="InterPro" id="IPR006336">
    <property type="entry name" value="GCS2"/>
</dbReference>
<evidence type="ECO:0000256" key="2">
    <source>
        <dbReference type="ARBA" id="ARBA00022741"/>
    </source>
</evidence>
<dbReference type="KEGG" id="kphy:AOZ06_38775"/>
<dbReference type="AlphaFoldDB" id="A0A0N9IIQ6"/>
<dbReference type="PANTHER" id="PTHR36510">
    <property type="entry name" value="GLUTAMATE--CYSTEINE LIGASE 2-RELATED"/>
    <property type="match status" value="1"/>
</dbReference>
<dbReference type="GO" id="GO:0042398">
    <property type="term" value="P:modified amino acid biosynthetic process"/>
    <property type="evidence" value="ECO:0007669"/>
    <property type="project" value="InterPro"/>
</dbReference>
<dbReference type="HAMAP" id="MF_01609">
    <property type="entry name" value="Glu_cys_ligase_2"/>
    <property type="match status" value="1"/>
</dbReference>
<sequence length="353" mass="37661">MHTFGVEEEFLVVDRASRHTVARAGAVLKRAAAGVLPRGAALHPELLSSQVEFASGVCTSMTELHEHLLTGRRLLAEAARGEGLAVVSSGTAALSPTDLPVSDGTRFERITTMYAKVLQDYQVSGCHVHIGVPDRDTAVAVINHLSPWMPVLLALSANSPYDSGKDTGYASWRMIQQSRLPGGGLTPWFGSAAAFDEATESLVDWGVLADDTMSFWLARPSPRYPTVEVRVADAAATADEAVLQCALTRGLVRYALAELAAGREARPVDGQRGAAALWSAARHGLDGPGIDVRTGQRADGWGLVKELVDMLDDSAVRDLVDKVTGRGTGVRRQRQAGNPVAAVDELMTAMEER</sequence>
<comment type="similarity">
    <text evidence="5">Belongs to the glutamate--cysteine ligase type 2 family. YbdK subfamily.</text>
</comment>
<dbReference type="Pfam" id="PF04107">
    <property type="entry name" value="GCS2"/>
    <property type="match status" value="1"/>
</dbReference>
<protein>
    <recommendedName>
        <fullName evidence="5">Putative glutamate--cysteine ligase 2</fullName>
        <ecNumber evidence="5">6.3.2.2</ecNumber>
    </recommendedName>
    <alternativeName>
        <fullName evidence="5">Gamma-glutamylcysteine synthetase 2</fullName>
        <shortName evidence="5">GCS 2</shortName>
        <shortName evidence="5">Gamma-GCS 2</shortName>
    </alternativeName>
</protein>
<evidence type="ECO:0000256" key="5">
    <source>
        <dbReference type="HAMAP-Rule" id="MF_01609"/>
    </source>
</evidence>
<dbReference type="OrthoDB" id="9803842at2"/>
<evidence type="ECO:0000256" key="4">
    <source>
        <dbReference type="ARBA" id="ARBA00048819"/>
    </source>
</evidence>
<proteinExistence type="inferred from homology"/>
<dbReference type="EMBL" id="CP012752">
    <property type="protein sequence ID" value="ALG15390.1"/>
    <property type="molecule type" value="Genomic_DNA"/>
</dbReference>
<dbReference type="NCBIfam" id="TIGR02050">
    <property type="entry name" value="gshA_cyan_rel"/>
    <property type="match status" value="1"/>
</dbReference>
<evidence type="ECO:0000256" key="1">
    <source>
        <dbReference type="ARBA" id="ARBA00022598"/>
    </source>
</evidence>
<evidence type="ECO:0000313" key="7">
    <source>
        <dbReference type="Proteomes" id="UP000063699"/>
    </source>
</evidence>
<comment type="catalytic activity">
    <reaction evidence="4 5">
        <text>L-cysteine + L-glutamate + ATP = gamma-L-glutamyl-L-cysteine + ADP + phosphate + H(+)</text>
        <dbReference type="Rhea" id="RHEA:13285"/>
        <dbReference type="ChEBI" id="CHEBI:15378"/>
        <dbReference type="ChEBI" id="CHEBI:29985"/>
        <dbReference type="ChEBI" id="CHEBI:30616"/>
        <dbReference type="ChEBI" id="CHEBI:35235"/>
        <dbReference type="ChEBI" id="CHEBI:43474"/>
        <dbReference type="ChEBI" id="CHEBI:58173"/>
        <dbReference type="ChEBI" id="CHEBI:456216"/>
        <dbReference type="EC" id="6.3.2.2"/>
    </reaction>
</comment>
<keyword evidence="7" id="KW-1185">Reference proteome</keyword>
<organism evidence="6 7">
    <name type="scientific">Kibdelosporangium phytohabitans</name>
    <dbReference type="NCBI Taxonomy" id="860235"/>
    <lineage>
        <taxon>Bacteria</taxon>
        <taxon>Bacillati</taxon>
        <taxon>Actinomycetota</taxon>
        <taxon>Actinomycetes</taxon>
        <taxon>Pseudonocardiales</taxon>
        <taxon>Pseudonocardiaceae</taxon>
        <taxon>Kibdelosporangium</taxon>
    </lineage>
</organism>
<gene>
    <name evidence="6" type="ORF">AOZ06_38775</name>
</gene>
<keyword evidence="1 5" id="KW-0436">Ligase</keyword>
<dbReference type="InterPro" id="IPR014746">
    <property type="entry name" value="Gln_synth/guanido_kin_cat_dom"/>
</dbReference>
<accession>A0A0N9IIQ6</accession>
<evidence type="ECO:0000256" key="3">
    <source>
        <dbReference type="ARBA" id="ARBA00022840"/>
    </source>
</evidence>